<dbReference type="SUPFAM" id="SSF55729">
    <property type="entry name" value="Acyl-CoA N-acyltransferases (Nat)"/>
    <property type="match status" value="1"/>
</dbReference>
<dbReference type="PROSITE" id="PS51186">
    <property type="entry name" value="GNAT"/>
    <property type="match status" value="1"/>
</dbReference>
<name>A0A7I8DAA3_9BACL</name>
<dbReference type="CDD" id="cd04301">
    <property type="entry name" value="NAT_SF"/>
    <property type="match status" value="1"/>
</dbReference>
<evidence type="ECO:0000259" key="4">
    <source>
        <dbReference type="PROSITE" id="PS51186"/>
    </source>
</evidence>
<dbReference type="RefSeq" id="WP_200756620.1">
    <property type="nucleotide sequence ID" value="NZ_AP023366.1"/>
</dbReference>
<dbReference type="AlphaFoldDB" id="A0A7I8DAA3"/>
<feature type="domain" description="N-acetyltransferase" evidence="4">
    <location>
        <begin position="12"/>
        <end position="175"/>
    </location>
</feature>
<dbReference type="KEGG" id="eff:skT53_20100"/>
<proteinExistence type="predicted"/>
<dbReference type="InterPro" id="IPR050832">
    <property type="entry name" value="Bact_Acetyltransf"/>
</dbReference>
<keyword evidence="1" id="KW-0808">Transferase</keyword>
<dbReference type="Gene3D" id="3.40.630.30">
    <property type="match status" value="1"/>
</dbReference>
<accession>A0A7I8DAA3</accession>
<dbReference type="Proteomes" id="UP000593802">
    <property type="component" value="Chromosome"/>
</dbReference>
<sequence>MRTVSLESGKTITVRAWQEQDIPKLYRLMEEVGKEGQVMLGSRLPFTVEQLYMQYYHAAPKNHLTLVAATEDNEICGWLRCDRSIVPWMEHNATIWMGIAPEHRGQRVGENLIREAFTWAAQQGIERVELGVRGSNTPALSLYQKMGFAEEGRKVRAIKLDEGYDDDIWMGVFLTKDGTPRKLKTTVKSKQRPSKSRMRKSL</sequence>
<evidence type="ECO:0000256" key="1">
    <source>
        <dbReference type="ARBA" id="ARBA00022679"/>
    </source>
</evidence>
<dbReference type="PANTHER" id="PTHR43877:SF2">
    <property type="entry name" value="AMINOALKYLPHOSPHONATE N-ACETYLTRANSFERASE-RELATED"/>
    <property type="match status" value="1"/>
</dbReference>
<feature type="region of interest" description="Disordered" evidence="3">
    <location>
        <begin position="183"/>
        <end position="202"/>
    </location>
</feature>
<organism evidence="5 6">
    <name type="scientific">Effusibacillus dendaii</name>
    <dbReference type="NCBI Taxonomy" id="2743772"/>
    <lineage>
        <taxon>Bacteria</taxon>
        <taxon>Bacillati</taxon>
        <taxon>Bacillota</taxon>
        <taxon>Bacilli</taxon>
        <taxon>Bacillales</taxon>
        <taxon>Alicyclobacillaceae</taxon>
        <taxon>Effusibacillus</taxon>
    </lineage>
</organism>
<keyword evidence="6" id="KW-1185">Reference proteome</keyword>
<dbReference type="Pfam" id="PF00583">
    <property type="entry name" value="Acetyltransf_1"/>
    <property type="match status" value="1"/>
</dbReference>
<evidence type="ECO:0000313" key="6">
    <source>
        <dbReference type="Proteomes" id="UP000593802"/>
    </source>
</evidence>
<dbReference type="InterPro" id="IPR000182">
    <property type="entry name" value="GNAT_dom"/>
</dbReference>
<dbReference type="EMBL" id="AP023366">
    <property type="protein sequence ID" value="BCJ87025.1"/>
    <property type="molecule type" value="Genomic_DNA"/>
</dbReference>
<reference evidence="5 6" key="1">
    <citation type="submission" date="2020-08" db="EMBL/GenBank/DDBJ databases">
        <title>Complete Genome Sequence of Effusibacillus dendaii Strain skT53, Isolated from Farmland soil.</title>
        <authorList>
            <person name="Konishi T."/>
            <person name="Kawasaki H."/>
        </authorList>
    </citation>
    <scope>NUCLEOTIDE SEQUENCE [LARGE SCALE GENOMIC DNA]</scope>
    <source>
        <strain evidence="6">skT53</strain>
    </source>
</reference>
<evidence type="ECO:0000256" key="3">
    <source>
        <dbReference type="SAM" id="MobiDB-lite"/>
    </source>
</evidence>
<keyword evidence="2" id="KW-0012">Acyltransferase</keyword>
<dbReference type="GO" id="GO:0016747">
    <property type="term" value="F:acyltransferase activity, transferring groups other than amino-acyl groups"/>
    <property type="evidence" value="ECO:0007669"/>
    <property type="project" value="InterPro"/>
</dbReference>
<evidence type="ECO:0000256" key="2">
    <source>
        <dbReference type="ARBA" id="ARBA00023315"/>
    </source>
</evidence>
<dbReference type="InterPro" id="IPR016181">
    <property type="entry name" value="Acyl_CoA_acyltransferase"/>
</dbReference>
<dbReference type="PANTHER" id="PTHR43877">
    <property type="entry name" value="AMINOALKYLPHOSPHONATE N-ACETYLTRANSFERASE-RELATED-RELATED"/>
    <property type="match status" value="1"/>
</dbReference>
<gene>
    <name evidence="5" type="ORF">skT53_20100</name>
</gene>
<protein>
    <recommendedName>
        <fullName evidence="4">N-acetyltransferase domain-containing protein</fullName>
    </recommendedName>
</protein>
<evidence type="ECO:0000313" key="5">
    <source>
        <dbReference type="EMBL" id="BCJ87025.1"/>
    </source>
</evidence>